<dbReference type="InterPro" id="IPR027417">
    <property type="entry name" value="P-loop_NTPase"/>
</dbReference>
<accession>A0ABT1NE82</accession>
<keyword evidence="3" id="KW-0173">Coenzyme A biosynthesis</keyword>
<comment type="catalytic activity">
    <reaction evidence="3">
        <text>3'-dephospho-CoA + ATP = ADP + CoA + H(+)</text>
        <dbReference type="Rhea" id="RHEA:18245"/>
        <dbReference type="ChEBI" id="CHEBI:15378"/>
        <dbReference type="ChEBI" id="CHEBI:30616"/>
        <dbReference type="ChEBI" id="CHEBI:57287"/>
        <dbReference type="ChEBI" id="CHEBI:57328"/>
        <dbReference type="ChEBI" id="CHEBI:456216"/>
        <dbReference type="EC" id="2.7.1.24"/>
    </reaction>
</comment>
<name>A0ABT1NE82_9FIRM</name>
<evidence type="ECO:0000256" key="1">
    <source>
        <dbReference type="ARBA" id="ARBA00022741"/>
    </source>
</evidence>
<dbReference type="InterPro" id="IPR001977">
    <property type="entry name" value="Depp_CoAkinase"/>
</dbReference>
<dbReference type="CDD" id="cd02022">
    <property type="entry name" value="DPCK"/>
    <property type="match status" value="1"/>
</dbReference>
<keyword evidence="3" id="KW-0963">Cytoplasm</keyword>
<dbReference type="PANTHER" id="PTHR10695">
    <property type="entry name" value="DEPHOSPHO-COA KINASE-RELATED"/>
    <property type="match status" value="1"/>
</dbReference>
<keyword evidence="2 3" id="KW-0067">ATP-binding</keyword>
<comment type="pathway">
    <text evidence="3">Cofactor biosynthesis; coenzyme A biosynthesis; CoA from (R)-pantothenate: step 5/5.</text>
</comment>
<keyword evidence="6" id="KW-1185">Reference proteome</keyword>
<comment type="caution">
    <text evidence="5">The sequence shown here is derived from an EMBL/GenBank/DDBJ whole genome shotgun (WGS) entry which is preliminary data.</text>
</comment>
<sequence>MIIGLTGGIASGKSTVSSILKQFGAYIIDVDEVGRSVVQKGEKAYNEIVQYFGDEILLPRGEINRKALGHIVFSDGEKLRKLNSITHPHIIAKVKEIIEEFRSDGADVIVIDAAILIEMGLNSLCDSVWLVSVDKQTQLHRLIERDRFSYEDAKNRINAQFSDEKKAEHSDVIIYNTKGLEELKEEIKQLWNTALSTVKRGETVDQ</sequence>
<comment type="subcellular location">
    <subcellularLocation>
        <location evidence="3">Cytoplasm</location>
    </subcellularLocation>
</comment>
<keyword evidence="3 5" id="KW-0418">Kinase</keyword>
<evidence type="ECO:0000256" key="3">
    <source>
        <dbReference type="HAMAP-Rule" id="MF_00376"/>
    </source>
</evidence>
<keyword evidence="1 3" id="KW-0547">Nucleotide-binding</keyword>
<organism evidence="5 6">
    <name type="scientific">Lutispora saccharofermentans</name>
    <dbReference type="NCBI Taxonomy" id="3024236"/>
    <lineage>
        <taxon>Bacteria</taxon>
        <taxon>Bacillati</taxon>
        <taxon>Bacillota</taxon>
        <taxon>Clostridia</taxon>
        <taxon>Lutisporales</taxon>
        <taxon>Lutisporaceae</taxon>
        <taxon>Lutispora</taxon>
    </lineage>
</organism>
<comment type="function">
    <text evidence="3">Catalyzes the phosphorylation of the 3'-hydroxyl group of dephosphocoenzyme A to form coenzyme A.</text>
</comment>
<dbReference type="Proteomes" id="UP001651880">
    <property type="component" value="Unassembled WGS sequence"/>
</dbReference>
<dbReference type="PANTHER" id="PTHR10695:SF46">
    <property type="entry name" value="BIFUNCTIONAL COENZYME A SYNTHASE-RELATED"/>
    <property type="match status" value="1"/>
</dbReference>
<dbReference type="GO" id="GO:0004140">
    <property type="term" value="F:dephospho-CoA kinase activity"/>
    <property type="evidence" value="ECO:0007669"/>
    <property type="project" value="UniProtKB-EC"/>
</dbReference>
<dbReference type="Pfam" id="PF01121">
    <property type="entry name" value="CoaE"/>
    <property type="match status" value="1"/>
</dbReference>
<dbReference type="EC" id="2.7.1.24" evidence="3 4"/>
<evidence type="ECO:0000256" key="2">
    <source>
        <dbReference type="ARBA" id="ARBA00022840"/>
    </source>
</evidence>
<evidence type="ECO:0000256" key="4">
    <source>
        <dbReference type="NCBIfam" id="TIGR00152"/>
    </source>
</evidence>
<feature type="binding site" evidence="3">
    <location>
        <begin position="10"/>
        <end position="15"/>
    </location>
    <ligand>
        <name>ATP</name>
        <dbReference type="ChEBI" id="CHEBI:30616"/>
    </ligand>
</feature>
<gene>
    <name evidence="3 5" type="primary">coaE</name>
    <name evidence="5" type="ORF">LJD61_02900</name>
</gene>
<evidence type="ECO:0000313" key="6">
    <source>
        <dbReference type="Proteomes" id="UP001651880"/>
    </source>
</evidence>
<dbReference type="PROSITE" id="PS51219">
    <property type="entry name" value="DPCK"/>
    <property type="match status" value="1"/>
</dbReference>
<dbReference type="SUPFAM" id="SSF52540">
    <property type="entry name" value="P-loop containing nucleoside triphosphate hydrolases"/>
    <property type="match status" value="1"/>
</dbReference>
<keyword evidence="3 5" id="KW-0808">Transferase</keyword>
<comment type="similarity">
    <text evidence="3">Belongs to the CoaE family.</text>
</comment>
<reference evidence="5 6" key="1">
    <citation type="submission" date="2021-10" db="EMBL/GenBank/DDBJ databases">
        <title>Lutispora strain m25 sp. nov., a thermophilic, non-spore-forming bacterium isolated from a lab-scale methanogenic bioreactor digesting anaerobic sludge.</title>
        <authorList>
            <person name="El Houari A."/>
            <person name="Mcdonald J."/>
        </authorList>
    </citation>
    <scope>NUCLEOTIDE SEQUENCE [LARGE SCALE GENOMIC DNA]</scope>
    <source>
        <strain evidence="6">m25</strain>
    </source>
</reference>
<evidence type="ECO:0000313" key="5">
    <source>
        <dbReference type="EMBL" id="MCQ1528498.1"/>
    </source>
</evidence>
<dbReference type="NCBIfam" id="TIGR00152">
    <property type="entry name" value="dephospho-CoA kinase"/>
    <property type="match status" value="1"/>
</dbReference>
<dbReference type="EMBL" id="JAJEKE010000001">
    <property type="protein sequence ID" value="MCQ1528498.1"/>
    <property type="molecule type" value="Genomic_DNA"/>
</dbReference>
<dbReference type="HAMAP" id="MF_00376">
    <property type="entry name" value="Dephospho_CoA_kinase"/>
    <property type="match status" value="1"/>
</dbReference>
<dbReference type="Gene3D" id="3.40.50.300">
    <property type="entry name" value="P-loop containing nucleotide triphosphate hydrolases"/>
    <property type="match status" value="1"/>
</dbReference>
<proteinExistence type="inferred from homology"/>
<protein>
    <recommendedName>
        <fullName evidence="3 4">Dephospho-CoA kinase</fullName>
        <ecNumber evidence="3 4">2.7.1.24</ecNumber>
    </recommendedName>
    <alternativeName>
        <fullName evidence="3">Dephosphocoenzyme A kinase</fullName>
    </alternativeName>
</protein>